<dbReference type="eggNOG" id="COG4118">
    <property type="taxonomic scope" value="Bacteria"/>
</dbReference>
<dbReference type="STRING" id="643648.Slip_1887"/>
<gene>
    <name evidence="4" type="ordered locus">Slip_1887</name>
</gene>
<evidence type="ECO:0000313" key="5">
    <source>
        <dbReference type="Proteomes" id="UP000000378"/>
    </source>
</evidence>
<dbReference type="InterPro" id="IPR051416">
    <property type="entry name" value="phD-YefM_TA_antitoxins"/>
</dbReference>
<dbReference type="HOGENOM" id="CLU_163140_2_1_9"/>
<evidence type="ECO:0000256" key="3">
    <source>
        <dbReference type="SAM" id="MobiDB-lite"/>
    </source>
</evidence>
<evidence type="ECO:0000256" key="2">
    <source>
        <dbReference type="RuleBase" id="RU362080"/>
    </source>
</evidence>
<protein>
    <recommendedName>
        <fullName evidence="2">Antitoxin</fullName>
    </recommendedName>
</protein>
<dbReference type="NCBIfam" id="TIGR01552">
    <property type="entry name" value="phd_fam"/>
    <property type="match status" value="1"/>
</dbReference>
<dbReference type="Pfam" id="PF02604">
    <property type="entry name" value="PhdYeFM_antitox"/>
    <property type="match status" value="1"/>
</dbReference>
<feature type="region of interest" description="Disordered" evidence="3">
    <location>
        <begin position="60"/>
        <end position="88"/>
    </location>
</feature>
<evidence type="ECO:0000313" key="4">
    <source>
        <dbReference type="EMBL" id="ADI02641.1"/>
    </source>
</evidence>
<dbReference type="Proteomes" id="UP000000378">
    <property type="component" value="Chromosome"/>
</dbReference>
<dbReference type="PANTHER" id="PTHR35377">
    <property type="entry name" value="ANTITOXIN VAPB49-RELATED-RELATED"/>
    <property type="match status" value="1"/>
</dbReference>
<proteinExistence type="inferred from homology"/>
<keyword evidence="5" id="KW-1185">Reference proteome</keyword>
<dbReference type="AlphaFoldDB" id="D7CPK6"/>
<comment type="function">
    <text evidence="2">Antitoxin component of a type II toxin-antitoxin (TA) system.</text>
</comment>
<accession>D7CPK6</accession>
<sequence length="88" mass="9714">MKAGVREVKNRLSEYLRRVKQGEIIYITERNVPVAKIVPVEESVKEEVLDMVERGLASWDGGKPAGIPNGPEISGPASIEALVSEDRR</sequence>
<dbReference type="InterPro" id="IPR036165">
    <property type="entry name" value="YefM-like_sf"/>
</dbReference>
<dbReference type="RefSeq" id="WP_013176043.1">
    <property type="nucleotide sequence ID" value="NC_014220.1"/>
</dbReference>
<dbReference type="Gene3D" id="3.40.1620.10">
    <property type="entry name" value="YefM-like domain"/>
    <property type="match status" value="1"/>
</dbReference>
<dbReference type="InterPro" id="IPR006442">
    <property type="entry name" value="Antitoxin_Phd/YefM"/>
</dbReference>
<organism evidence="4 5">
    <name type="scientific">Syntrophothermus lipocalidus (strain DSM 12680 / TGB-C1)</name>
    <dbReference type="NCBI Taxonomy" id="643648"/>
    <lineage>
        <taxon>Bacteria</taxon>
        <taxon>Bacillati</taxon>
        <taxon>Bacillota</taxon>
        <taxon>Clostridia</taxon>
        <taxon>Eubacteriales</taxon>
        <taxon>Syntrophomonadaceae</taxon>
        <taxon>Syntrophothermus</taxon>
    </lineage>
</organism>
<reference evidence="5" key="1">
    <citation type="journal article" date="2010" name="Stand. Genomic Sci.">
        <title>Complete genome sequence of Syntrophothermus lipocalidus type strain (TGB-C1T).</title>
        <authorList>
            <consortium name="US DOE Joint Genome Institute (JGI-PGF)"/>
            <person name="Djao O."/>
            <person name="Zhang X."/>
            <person name="Lucas S."/>
            <person name="Lapidus A."/>
            <person name="Glavina Del Rio T."/>
            <person name="Nolan M."/>
            <person name="Tice H."/>
            <person name="Cheng J."/>
            <person name="Han C."/>
            <person name="Tapia R."/>
            <person name="Goodwin L."/>
            <person name="Pitluck S."/>
            <person name="Liolios K."/>
            <person name="Ivanova N."/>
            <person name="Mavromatis K."/>
            <person name="Mikhailova N."/>
            <person name="Ovchinnikova G."/>
            <person name="Pati A."/>
            <person name="Brambilla E."/>
            <person name="Chen A."/>
            <person name="Palaniappan K."/>
            <person name="Land M."/>
            <person name="Hauser L."/>
            <person name="Chang Y."/>
            <person name="Jeffries C."/>
            <person name="Rohde M."/>
            <person name="Sikorski J."/>
            <person name="Spring S."/>
            <person name="Goker M."/>
            <person name="Detter J."/>
            <person name="Woyke T."/>
            <person name="Bristow J."/>
            <person name="Eisen J."/>
            <person name="Markowitz V."/>
            <person name="Hugenholtz P."/>
            <person name="Kyrpides N."/>
            <person name="Klenk H."/>
        </authorList>
    </citation>
    <scope>NUCLEOTIDE SEQUENCE [LARGE SCALE GENOMIC DNA]</scope>
    <source>
        <strain evidence="5">DSM 12680 / TGB-C1</strain>
    </source>
</reference>
<comment type="similarity">
    <text evidence="1 2">Belongs to the phD/YefM antitoxin family.</text>
</comment>
<dbReference type="SUPFAM" id="SSF143120">
    <property type="entry name" value="YefM-like"/>
    <property type="match status" value="1"/>
</dbReference>
<dbReference type="OrthoDB" id="2376460at2"/>
<name>D7CPK6_SYNLT</name>
<evidence type="ECO:0000256" key="1">
    <source>
        <dbReference type="ARBA" id="ARBA00009981"/>
    </source>
</evidence>
<dbReference type="KEGG" id="slp:Slip_1887"/>
<reference evidence="4 5" key="2">
    <citation type="journal article" date="2010" name="Stand. Genomic Sci.">
        <title>Complete genome sequence of Syntrophothermus lipocalidus type strain (TGB-C1).</title>
        <authorList>
            <person name="Djao O.D."/>
            <person name="Zhang X."/>
            <person name="Lucas S."/>
            <person name="Lapidus A."/>
            <person name="Del Rio T.G."/>
            <person name="Nolan M."/>
            <person name="Tice H."/>
            <person name="Cheng J.F."/>
            <person name="Han C."/>
            <person name="Tapia R."/>
            <person name="Goodwin L."/>
            <person name="Pitluck S."/>
            <person name="Liolios K."/>
            <person name="Ivanova N."/>
            <person name="Mavromatis K."/>
            <person name="Mikhailova N."/>
            <person name="Ovchinnikova G."/>
            <person name="Pati A."/>
            <person name="Brambilla E."/>
            <person name="Chen A."/>
            <person name="Palaniappan K."/>
            <person name="Land M."/>
            <person name="Hauser L."/>
            <person name="Chang Y.J."/>
            <person name="Jeffries C.D."/>
            <person name="Rohde M."/>
            <person name="Sikorski J."/>
            <person name="Spring S."/>
            <person name="Goker M."/>
            <person name="Detter J.C."/>
            <person name="Woyke T."/>
            <person name="Bristow J."/>
            <person name="Eisen J.A."/>
            <person name="Markowitz V."/>
            <person name="Hugenholtz P."/>
            <person name="Kyrpides N.C."/>
            <person name="Klenk H.P."/>
        </authorList>
    </citation>
    <scope>NUCLEOTIDE SEQUENCE [LARGE SCALE GENOMIC DNA]</scope>
    <source>
        <strain evidence="5">DSM 12680 / TGB-C1</strain>
    </source>
</reference>
<dbReference type="EMBL" id="CP002048">
    <property type="protein sequence ID" value="ADI02641.1"/>
    <property type="molecule type" value="Genomic_DNA"/>
</dbReference>